<protein>
    <submittedName>
        <fullName evidence="6">Polyketide synthase</fullName>
    </submittedName>
</protein>
<dbReference type="PROSITE" id="PS52004">
    <property type="entry name" value="KS3_2"/>
    <property type="match status" value="2"/>
</dbReference>
<dbReference type="SUPFAM" id="SSF53901">
    <property type="entry name" value="Thiolase-like"/>
    <property type="match status" value="4"/>
</dbReference>
<feature type="domain" description="Ketosynthase family 3 (KS3)" evidence="5">
    <location>
        <begin position="529"/>
        <end position="988"/>
    </location>
</feature>
<keyword evidence="2" id="KW-0511">Multifunctional enzyme</keyword>
<keyword evidence="1 3" id="KW-0808">Transferase</keyword>
<comment type="similarity">
    <text evidence="3">Belongs to the thiolase-like superfamily. Beta-ketoacyl-ACP synthases family.</text>
</comment>
<dbReference type="Pfam" id="PF02801">
    <property type="entry name" value="Ketoacyl-synt_C"/>
    <property type="match status" value="1"/>
</dbReference>
<accession>A0A8H1LNF5</accession>
<evidence type="ECO:0000256" key="1">
    <source>
        <dbReference type="ARBA" id="ARBA00022679"/>
    </source>
</evidence>
<evidence type="ECO:0000313" key="7">
    <source>
        <dbReference type="Proteomes" id="UP000298111"/>
    </source>
</evidence>
<feature type="region of interest" description="Disordered" evidence="4">
    <location>
        <begin position="362"/>
        <end position="441"/>
    </location>
</feature>
<dbReference type="GO" id="GO:0006633">
    <property type="term" value="P:fatty acid biosynthetic process"/>
    <property type="evidence" value="ECO:0007669"/>
    <property type="project" value="TreeGrafter"/>
</dbReference>
<proteinExistence type="inferred from homology"/>
<dbReference type="InterPro" id="IPR050091">
    <property type="entry name" value="PKS_NRPS_Biosynth_Enz"/>
</dbReference>
<feature type="domain" description="Ketosynthase family 3 (KS3)" evidence="5">
    <location>
        <begin position="19"/>
        <end position="512"/>
    </location>
</feature>
<comment type="caution">
    <text evidence="6">The sequence shown here is derived from an EMBL/GenBank/DDBJ whole genome shotgun (WGS) entry which is preliminary data.</text>
</comment>
<dbReference type="EMBL" id="RCIY01000009">
    <property type="protein sequence ID" value="TGG88518.1"/>
    <property type="molecule type" value="Genomic_DNA"/>
</dbReference>
<gene>
    <name evidence="6" type="ORF">D8771_03330</name>
</gene>
<dbReference type="Gene3D" id="3.40.47.10">
    <property type="match status" value="3"/>
</dbReference>
<dbReference type="Pfam" id="PF00109">
    <property type="entry name" value="ketoacyl-synt"/>
    <property type="match status" value="2"/>
</dbReference>
<dbReference type="InterPro" id="IPR014031">
    <property type="entry name" value="Ketoacyl_synth_C"/>
</dbReference>
<evidence type="ECO:0000313" key="6">
    <source>
        <dbReference type="EMBL" id="TGG88518.1"/>
    </source>
</evidence>
<name>A0A8H1LNF5_9ACTN</name>
<feature type="compositionally biased region" description="Acidic residues" evidence="4">
    <location>
        <begin position="53"/>
        <end position="65"/>
    </location>
</feature>
<dbReference type="InterPro" id="IPR016039">
    <property type="entry name" value="Thiolase-like"/>
</dbReference>
<dbReference type="Proteomes" id="UP000298111">
    <property type="component" value="Unassembled WGS sequence"/>
</dbReference>
<evidence type="ECO:0000256" key="3">
    <source>
        <dbReference type="RuleBase" id="RU003694"/>
    </source>
</evidence>
<evidence type="ECO:0000256" key="2">
    <source>
        <dbReference type="ARBA" id="ARBA00023268"/>
    </source>
</evidence>
<feature type="region of interest" description="Disordered" evidence="4">
    <location>
        <begin position="51"/>
        <end position="99"/>
    </location>
</feature>
<evidence type="ECO:0000259" key="5">
    <source>
        <dbReference type="PROSITE" id="PS52004"/>
    </source>
</evidence>
<evidence type="ECO:0000256" key="4">
    <source>
        <dbReference type="SAM" id="MobiDB-lite"/>
    </source>
</evidence>
<dbReference type="CDD" id="cd00833">
    <property type="entry name" value="PKS"/>
    <property type="match status" value="2"/>
</dbReference>
<dbReference type="SMART" id="SM00825">
    <property type="entry name" value="PKS_KS"/>
    <property type="match status" value="1"/>
</dbReference>
<sequence length="998" mass="103131">MHSTAEPSGTTEKNTETAGEPVAIVGIAALHPEAGNLTDFWRLLTGGPHDANVADDADDADDSAAEDGAGPADGRDGQGHPDTVGGTGGADSEVPGPGLDGVRIDVARFRIPPAQAGAMARLQLLMLEAARRCLEDAGGADRALDRDRTDVVVGTCFGLDRQYANALRVEGRRYARELRRAAAGSSDPRTRENAAQAEEELRSVLRRRLGASPHDRVGEMASTIPARIASAFRLRGRTLALESSDATSFVALAHALTALRAGACDAVLVVTGQRRESPLLERTLAAKGLEHGLGEGVGALLLKRLGTAERDGDRIHALVRGCSLTHEARPGPFGRSTSAVRHRANLRQALREAGRGAPVQYVEHATPPPAWPLPGGGTAGPARGELSADSPDGSPDETGPDPLIGPLPAAPSAEGAPAQPGSACPHAAEPGAGPGPVPFVRRTADRLGHTLANAGVAAVSTVALALRHRTVPAASPDAGAVPWPAPEGGAPRRAVVAGSSLTGTVCHVVLEEYRPRRARPHVPARPAVAEPVAVVALGGRFAGAPDAGAFWRTVLSGRDAFAPFDENVLDRDLFHAPGALSLDSSYTDRGAAVRVPATPPAGVRMDPARYAALDAAQRLALTVAAELFGRRSPGEAGLRGRPGMVALGSTLGLGRDRQAHTLASLPRLDAAASELTALKHLSPQESARLLAQVHRRYPEQAALVTPTLFDEALASGSAALIAGQFGLDAVPVAVEAACASSLAALDLAVGALRSGAVDYAVAGGVELPCNERDLVLCSALGLLSHDRITPFDEAADGFTPGDGCALFLLKRLSDARRDGDEVLGVVRGIGGSNDAKSLIAPDADGQVRAMRQAFGQVDFAPADVDYLEAHGTGTKVGDRVEITATGEVYGGPRRSRPLDIGSAKSFFGHTFAAAGGAGLLRALLAMRAGKLPPNANLDRLNPALRLSDIPATVSTRAGVWPRPEGRPRRAGVSSFGTGGINYHLLIEEDLPHSRTDSA</sequence>
<dbReference type="PANTHER" id="PTHR43775">
    <property type="entry name" value="FATTY ACID SYNTHASE"/>
    <property type="match status" value="1"/>
</dbReference>
<dbReference type="PANTHER" id="PTHR43775:SF51">
    <property type="entry name" value="INACTIVE PHENOLPHTHIOCEROL SYNTHESIS POLYKETIDE SYNTHASE TYPE I PKS1-RELATED"/>
    <property type="match status" value="1"/>
</dbReference>
<dbReference type="AlphaFoldDB" id="A0A8H1LNF5"/>
<dbReference type="GO" id="GO:0004312">
    <property type="term" value="F:fatty acid synthase activity"/>
    <property type="evidence" value="ECO:0007669"/>
    <property type="project" value="TreeGrafter"/>
</dbReference>
<reference evidence="6 7" key="1">
    <citation type="submission" date="2018-10" db="EMBL/GenBank/DDBJ databases">
        <title>Isolation of pseudouridimycin from Streptomyces albus DSM 40763.</title>
        <authorList>
            <person name="Rosenqvist P."/>
            <person name="Metsae-Ketelae M."/>
            <person name="Virta P."/>
        </authorList>
    </citation>
    <scope>NUCLEOTIDE SEQUENCE [LARGE SCALE GENOMIC DNA]</scope>
    <source>
        <strain evidence="6 7">DSM 40763</strain>
    </source>
</reference>
<dbReference type="InterPro" id="IPR020841">
    <property type="entry name" value="PKS_Beta-ketoAc_synthase_dom"/>
</dbReference>
<organism evidence="6 7">
    <name type="scientific">Streptomyces albus</name>
    <dbReference type="NCBI Taxonomy" id="1888"/>
    <lineage>
        <taxon>Bacteria</taxon>
        <taxon>Bacillati</taxon>
        <taxon>Actinomycetota</taxon>
        <taxon>Actinomycetes</taxon>
        <taxon>Kitasatosporales</taxon>
        <taxon>Streptomycetaceae</taxon>
        <taxon>Streptomyces</taxon>
    </lineage>
</organism>
<dbReference type="InterPro" id="IPR014030">
    <property type="entry name" value="Ketoacyl_synth_N"/>
</dbReference>